<dbReference type="GO" id="GO:0043565">
    <property type="term" value="F:sequence-specific DNA binding"/>
    <property type="evidence" value="ECO:0007669"/>
    <property type="project" value="InterPro"/>
</dbReference>
<dbReference type="GO" id="GO:0003700">
    <property type="term" value="F:DNA-binding transcription factor activity"/>
    <property type="evidence" value="ECO:0007669"/>
    <property type="project" value="InterPro"/>
</dbReference>
<dbReference type="InterPro" id="IPR003313">
    <property type="entry name" value="AraC-bd"/>
</dbReference>
<dbReference type="InterPro" id="IPR018062">
    <property type="entry name" value="HTH_AraC-typ_CS"/>
</dbReference>
<dbReference type="PROSITE" id="PS00041">
    <property type="entry name" value="HTH_ARAC_FAMILY_1"/>
    <property type="match status" value="1"/>
</dbReference>
<proteinExistence type="predicted"/>
<keyword evidence="2" id="KW-0238">DNA-binding</keyword>
<dbReference type="PRINTS" id="PR00032">
    <property type="entry name" value="HTHARAC"/>
</dbReference>
<dbReference type="EMBL" id="MBTF01000010">
    <property type="protein sequence ID" value="OOQ60062.1"/>
    <property type="molecule type" value="Genomic_DNA"/>
</dbReference>
<gene>
    <name evidence="5" type="ORF">BC343_27425</name>
</gene>
<dbReference type="STRING" id="1792845.BC343_27425"/>
<name>A0A1S9PGJ1_9SPHI</name>
<dbReference type="InterPro" id="IPR037923">
    <property type="entry name" value="HTH-like"/>
</dbReference>
<keyword evidence="3" id="KW-0804">Transcription</keyword>
<dbReference type="Pfam" id="PF12833">
    <property type="entry name" value="HTH_18"/>
    <property type="match status" value="1"/>
</dbReference>
<dbReference type="InterPro" id="IPR014710">
    <property type="entry name" value="RmlC-like_jellyroll"/>
</dbReference>
<dbReference type="PROSITE" id="PS01124">
    <property type="entry name" value="HTH_ARAC_FAMILY_2"/>
    <property type="match status" value="1"/>
</dbReference>
<dbReference type="Gene3D" id="2.60.120.10">
    <property type="entry name" value="Jelly Rolls"/>
    <property type="match status" value="1"/>
</dbReference>
<comment type="caution">
    <text evidence="5">The sequence shown here is derived from an EMBL/GenBank/DDBJ whole genome shotgun (WGS) entry which is preliminary data.</text>
</comment>
<dbReference type="PANTHER" id="PTHR43280">
    <property type="entry name" value="ARAC-FAMILY TRANSCRIPTIONAL REGULATOR"/>
    <property type="match status" value="1"/>
</dbReference>
<keyword evidence="1" id="KW-0805">Transcription regulation</keyword>
<accession>A0A1S9PGJ1</accession>
<dbReference type="Pfam" id="PF02311">
    <property type="entry name" value="AraC_binding"/>
    <property type="match status" value="1"/>
</dbReference>
<evidence type="ECO:0000256" key="2">
    <source>
        <dbReference type="ARBA" id="ARBA00023125"/>
    </source>
</evidence>
<evidence type="ECO:0000256" key="1">
    <source>
        <dbReference type="ARBA" id="ARBA00023015"/>
    </source>
</evidence>
<dbReference type="InterPro" id="IPR009057">
    <property type="entry name" value="Homeodomain-like_sf"/>
</dbReference>
<dbReference type="InterPro" id="IPR018060">
    <property type="entry name" value="HTH_AraC"/>
</dbReference>
<dbReference type="Proteomes" id="UP000189739">
    <property type="component" value="Unassembled WGS sequence"/>
</dbReference>
<sequence>MRRYVLHNPFSIYHFEAAEWTHSVHKHTYFEVIFILKGKGMHHINGSTFGYEAGDVFLLGPEDFHYFDIEELTEFSFVRFNEHISKTTAGDKEAAWQPIIKTLLNTSSQSRGSIVTDKAEKQKLHHLLAVLEQECENERSQYFEVVRDTLMRSILVILARSLSGQDSVKPILKESVERMLSYVKEHINNRGAIKIESLAATFNYAPAYISLFFKRHTGESLKQFIIKHKIKLIEAQLQYGQRSLSEIAFEFGYTDESHFSKQFRKYTGTTPSAFRKNI</sequence>
<organism evidence="5 6">
    <name type="scientific">Mucilaginibacter pedocola</name>
    <dbReference type="NCBI Taxonomy" id="1792845"/>
    <lineage>
        <taxon>Bacteria</taxon>
        <taxon>Pseudomonadati</taxon>
        <taxon>Bacteroidota</taxon>
        <taxon>Sphingobacteriia</taxon>
        <taxon>Sphingobacteriales</taxon>
        <taxon>Sphingobacteriaceae</taxon>
        <taxon>Mucilaginibacter</taxon>
    </lineage>
</organism>
<dbReference type="Gene3D" id="1.10.10.60">
    <property type="entry name" value="Homeodomain-like"/>
    <property type="match status" value="2"/>
</dbReference>
<dbReference type="SUPFAM" id="SSF51215">
    <property type="entry name" value="Regulatory protein AraC"/>
    <property type="match status" value="1"/>
</dbReference>
<dbReference type="PANTHER" id="PTHR43280:SF28">
    <property type="entry name" value="HTH-TYPE TRANSCRIPTIONAL ACTIVATOR RHAS"/>
    <property type="match status" value="1"/>
</dbReference>
<evidence type="ECO:0000256" key="3">
    <source>
        <dbReference type="ARBA" id="ARBA00023163"/>
    </source>
</evidence>
<evidence type="ECO:0000313" key="6">
    <source>
        <dbReference type="Proteomes" id="UP000189739"/>
    </source>
</evidence>
<dbReference type="SMART" id="SM00342">
    <property type="entry name" value="HTH_ARAC"/>
    <property type="match status" value="1"/>
</dbReference>
<reference evidence="5 6" key="1">
    <citation type="submission" date="2016-07" db="EMBL/GenBank/DDBJ databases">
        <title>Genomic analysis of zinc-resistant bacterium Mucilaginibacter pedocola TBZ30.</title>
        <authorList>
            <person name="Huang J."/>
            <person name="Tang J."/>
        </authorList>
    </citation>
    <scope>NUCLEOTIDE SEQUENCE [LARGE SCALE GENOMIC DNA]</scope>
    <source>
        <strain evidence="5 6">TBZ30</strain>
    </source>
</reference>
<dbReference type="AlphaFoldDB" id="A0A1S9PGJ1"/>
<keyword evidence="6" id="KW-1185">Reference proteome</keyword>
<dbReference type="RefSeq" id="WP_078348034.1">
    <property type="nucleotide sequence ID" value="NZ_MBTF01000010.1"/>
</dbReference>
<evidence type="ECO:0000259" key="4">
    <source>
        <dbReference type="PROSITE" id="PS01124"/>
    </source>
</evidence>
<evidence type="ECO:0000313" key="5">
    <source>
        <dbReference type="EMBL" id="OOQ60062.1"/>
    </source>
</evidence>
<dbReference type="SUPFAM" id="SSF46689">
    <property type="entry name" value="Homeodomain-like"/>
    <property type="match status" value="1"/>
</dbReference>
<dbReference type="OrthoDB" id="636258at2"/>
<feature type="domain" description="HTH araC/xylS-type" evidence="4">
    <location>
        <begin position="177"/>
        <end position="277"/>
    </location>
</feature>
<dbReference type="InterPro" id="IPR020449">
    <property type="entry name" value="Tscrpt_reg_AraC-type_HTH"/>
</dbReference>
<protein>
    <submittedName>
        <fullName evidence="5">AraC family transcriptional regulator</fullName>
    </submittedName>
</protein>